<name>X1KLI2_9ZZZZ</name>
<organism evidence="1">
    <name type="scientific">marine sediment metagenome</name>
    <dbReference type="NCBI Taxonomy" id="412755"/>
    <lineage>
        <taxon>unclassified sequences</taxon>
        <taxon>metagenomes</taxon>
        <taxon>ecological metagenomes</taxon>
    </lineage>
</organism>
<comment type="caution">
    <text evidence="1">The sequence shown here is derived from an EMBL/GenBank/DDBJ whole genome shotgun (WGS) entry which is preliminary data.</text>
</comment>
<evidence type="ECO:0000313" key="1">
    <source>
        <dbReference type="EMBL" id="GAI07523.1"/>
    </source>
</evidence>
<feature type="non-terminal residue" evidence="1">
    <location>
        <position position="105"/>
    </location>
</feature>
<dbReference type="AlphaFoldDB" id="X1KLI2"/>
<accession>X1KLI2</accession>
<proteinExistence type="predicted"/>
<protein>
    <submittedName>
        <fullName evidence="1">Uncharacterized protein</fullName>
    </submittedName>
</protein>
<dbReference type="EMBL" id="BARV01012751">
    <property type="protein sequence ID" value="GAI07523.1"/>
    <property type="molecule type" value="Genomic_DNA"/>
</dbReference>
<reference evidence="1" key="1">
    <citation type="journal article" date="2014" name="Front. Microbiol.">
        <title>High frequency of phylogenetically diverse reductive dehalogenase-homologous genes in deep subseafloor sedimentary metagenomes.</title>
        <authorList>
            <person name="Kawai M."/>
            <person name="Futagami T."/>
            <person name="Toyoda A."/>
            <person name="Takaki Y."/>
            <person name="Nishi S."/>
            <person name="Hori S."/>
            <person name="Arai W."/>
            <person name="Tsubouchi T."/>
            <person name="Morono Y."/>
            <person name="Uchiyama I."/>
            <person name="Ito T."/>
            <person name="Fujiyama A."/>
            <person name="Inagaki F."/>
            <person name="Takami H."/>
        </authorList>
    </citation>
    <scope>NUCLEOTIDE SEQUENCE</scope>
    <source>
        <strain evidence="1">Expedition CK06-06</strain>
    </source>
</reference>
<gene>
    <name evidence="1" type="ORF">S06H3_23456</name>
</gene>
<sequence>MLTIEQRLDKKLNITSEIELRLDEKLGLRREPTPMNEIDIKSALDISQEFGIPTYISTRYYNDLVADPKDLPEVAEIREMKWETLPPAALSQKVKEWFIGKPEQR</sequence>